<dbReference type="Proteomes" id="UP000748756">
    <property type="component" value="Unassembled WGS sequence"/>
</dbReference>
<keyword evidence="2" id="KW-1185">Reference proteome</keyword>
<dbReference type="EMBL" id="JAAAUQ010000193">
    <property type="protein sequence ID" value="KAF9153150.1"/>
    <property type="molecule type" value="Genomic_DNA"/>
</dbReference>
<accession>A0A9P5VCY4</accession>
<dbReference type="InterPro" id="IPR023213">
    <property type="entry name" value="CAT-like_dom_sf"/>
</dbReference>
<dbReference type="AlphaFoldDB" id="A0A9P5VCY4"/>
<evidence type="ECO:0000313" key="1">
    <source>
        <dbReference type="EMBL" id="KAF9153150.1"/>
    </source>
</evidence>
<dbReference type="SUPFAM" id="SSF52777">
    <property type="entry name" value="CoA-dependent acyltransferases"/>
    <property type="match status" value="2"/>
</dbReference>
<sequence length="524" mass="57696">MALQVVRPVDNLERYNVTRSNVNIYNNVSVGVSIHSPVTLPSHQHDWAQLLLKPITTLLDRHPILATVIGDHLTGHPVFLRLQSIDLLSLIEVYSTSFDGDEDDATTIAQVLEDEHNKPFDLADQATPLWRLAIVPIGQGQDLFHLIYIFHHAIGDGRSAMALTEQLVEQLNFQLQSTSPSPSASSTSSFKIPIVSDKPIPASIESRINCYPSMRSLLWEVSRAIFLPGFIKKALETKYWAGEIDSSLEVPNQTEVGFLRLTQSETRAVVRVAKARATTVQAILYTASIFAVRAVFMSGSTRDEKEKEGSAVMERKSDEETLVFATPCSLRNLIPNRIGADEQGNYVSEILHDNIRVKDESGFWAMTDAYRKEVVAGTTTPRGLQDLLEHFGALALLSKKDGGWENFMTSKVTKDQHGRKASVKLSNLGRGWDTPSSFGAAGALYTIQDAVFSQSSGVTASALTMSAATANGSLSISTTWQKAAFHGRARGETFVAEFKRILLLVALQHADTPEITYLDICPRQ</sequence>
<dbReference type="InterPro" id="IPR010828">
    <property type="entry name" value="Atf2/Sli1-like"/>
</dbReference>
<evidence type="ECO:0000313" key="2">
    <source>
        <dbReference type="Proteomes" id="UP000748756"/>
    </source>
</evidence>
<gene>
    <name evidence="1" type="ORF">BG015_003972</name>
</gene>
<proteinExistence type="predicted"/>
<dbReference type="InterPro" id="IPR052058">
    <property type="entry name" value="Alcohol_O-acetyltransferase"/>
</dbReference>
<dbReference type="Pfam" id="PF07247">
    <property type="entry name" value="AATase"/>
    <property type="match status" value="1"/>
</dbReference>
<dbReference type="Gene3D" id="3.30.559.10">
    <property type="entry name" value="Chloramphenicol acetyltransferase-like domain"/>
    <property type="match status" value="1"/>
</dbReference>
<comment type="caution">
    <text evidence="1">The sequence shown here is derived from an EMBL/GenBank/DDBJ whole genome shotgun (WGS) entry which is preliminary data.</text>
</comment>
<dbReference type="PANTHER" id="PTHR28037:SF1">
    <property type="entry name" value="ALCOHOL O-ACETYLTRANSFERASE 1-RELATED"/>
    <property type="match status" value="1"/>
</dbReference>
<reference evidence="1" key="1">
    <citation type="journal article" date="2020" name="Fungal Divers.">
        <title>Resolving the Mortierellaceae phylogeny through synthesis of multi-gene phylogenetics and phylogenomics.</title>
        <authorList>
            <person name="Vandepol N."/>
            <person name="Liber J."/>
            <person name="Desiro A."/>
            <person name="Na H."/>
            <person name="Kennedy M."/>
            <person name="Barry K."/>
            <person name="Grigoriev I.V."/>
            <person name="Miller A.N."/>
            <person name="O'Donnell K."/>
            <person name="Stajich J.E."/>
            <person name="Bonito G."/>
        </authorList>
    </citation>
    <scope>NUCLEOTIDE SEQUENCE</scope>
    <source>
        <strain evidence="1">NRRL 6426</strain>
    </source>
</reference>
<protein>
    <recommendedName>
        <fullName evidence="3">Alcohol acetyltransferase</fullName>
    </recommendedName>
</protein>
<name>A0A9P5VCY4_9FUNG</name>
<organism evidence="1 2">
    <name type="scientific">Linnemannia schmuckeri</name>
    <dbReference type="NCBI Taxonomy" id="64567"/>
    <lineage>
        <taxon>Eukaryota</taxon>
        <taxon>Fungi</taxon>
        <taxon>Fungi incertae sedis</taxon>
        <taxon>Mucoromycota</taxon>
        <taxon>Mortierellomycotina</taxon>
        <taxon>Mortierellomycetes</taxon>
        <taxon>Mortierellales</taxon>
        <taxon>Mortierellaceae</taxon>
        <taxon>Linnemannia</taxon>
    </lineage>
</organism>
<dbReference type="OrthoDB" id="2150604at2759"/>
<dbReference type="PANTHER" id="PTHR28037">
    <property type="entry name" value="ALCOHOL O-ACETYLTRANSFERASE 1-RELATED"/>
    <property type="match status" value="1"/>
</dbReference>
<evidence type="ECO:0008006" key="3">
    <source>
        <dbReference type="Google" id="ProtNLM"/>
    </source>
</evidence>